<evidence type="ECO:0000313" key="1">
    <source>
        <dbReference type="EMBL" id="SFS53356.1"/>
    </source>
</evidence>
<sequence>MVFDVFRRERTDVFWIVGSGFKIRHAMTTLPGSVYTGAWVPALCETWLLIPTATPWPREPLTKAITERCPECAVIADREEHRDHTWDY</sequence>
<dbReference type="AlphaFoldDB" id="A0A1I6QLR9"/>
<evidence type="ECO:0008006" key="3">
    <source>
        <dbReference type="Google" id="ProtNLM"/>
    </source>
</evidence>
<dbReference type="EMBL" id="FOZX01000002">
    <property type="protein sequence ID" value="SFS53356.1"/>
    <property type="molecule type" value="Genomic_DNA"/>
</dbReference>
<gene>
    <name evidence="1" type="ORF">SAMN05660874_01581</name>
</gene>
<keyword evidence="2" id="KW-1185">Reference proteome</keyword>
<dbReference type="RefSeq" id="WP_245775694.1">
    <property type="nucleotide sequence ID" value="NZ_FOZX01000002.1"/>
</dbReference>
<dbReference type="STRING" id="95161.SAMN05660874_01581"/>
<evidence type="ECO:0000313" key="2">
    <source>
        <dbReference type="Proteomes" id="UP000198852"/>
    </source>
</evidence>
<reference evidence="2" key="1">
    <citation type="submission" date="2016-10" db="EMBL/GenBank/DDBJ databases">
        <authorList>
            <person name="Varghese N."/>
            <person name="Submissions S."/>
        </authorList>
    </citation>
    <scope>NUCLEOTIDE SEQUENCE [LARGE SCALE GENOMIC DNA]</scope>
    <source>
        <strain evidence="2">DSM 44771</strain>
    </source>
</reference>
<name>A0A1I6QLR9_9PSEU</name>
<proteinExistence type="predicted"/>
<protein>
    <recommendedName>
        <fullName evidence="3">Zinc-finger</fullName>
    </recommendedName>
</protein>
<organism evidence="1 2">
    <name type="scientific">Saccharopolyspora flava</name>
    <dbReference type="NCBI Taxonomy" id="95161"/>
    <lineage>
        <taxon>Bacteria</taxon>
        <taxon>Bacillati</taxon>
        <taxon>Actinomycetota</taxon>
        <taxon>Actinomycetes</taxon>
        <taxon>Pseudonocardiales</taxon>
        <taxon>Pseudonocardiaceae</taxon>
        <taxon>Saccharopolyspora</taxon>
    </lineage>
</organism>
<dbReference type="Proteomes" id="UP000198852">
    <property type="component" value="Unassembled WGS sequence"/>
</dbReference>
<accession>A0A1I6QLR9</accession>